<dbReference type="InterPro" id="IPR029063">
    <property type="entry name" value="SAM-dependent_MTases_sf"/>
</dbReference>
<dbReference type="AlphaFoldDB" id="A0A8F2DF47"/>
<organism evidence="1">
    <name type="scientific">Mycoplasma anserisalpingitidis</name>
    <dbReference type="NCBI Taxonomy" id="519450"/>
    <lineage>
        <taxon>Bacteria</taxon>
        <taxon>Bacillati</taxon>
        <taxon>Mycoplasmatota</taxon>
        <taxon>Mollicutes</taxon>
        <taxon>Mycoplasmataceae</taxon>
        <taxon>Mycoplasma</taxon>
    </lineage>
</organism>
<dbReference type="EMBL" id="MT872813">
    <property type="protein sequence ID" value="QWS78954.1"/>
    <property type="molecule type" value="Genomic_DNA"/>
</dbReference>
<accession>A0A8F2DF47</accession>
<dbReference type="Gene3D" id="3.40.50.150">
    <property type="entry name" value="Vaccinia Virus protein VP39"/>
    <property type="match status" value="1"/>
</dbReference>
<name>A0A8F2DF47_9MOLU</name>
<reference evidence="1" key="1">
    <citation type="journal article" date="2021" name="Infect. Genet. Evol.">
        <title>Novel prophage-like sequences in Mycoplasma anserisalpingitidis.</title>
        <authorList>
            <person name="Kovacs A.B."/>
            <person name="Wehmann E."/>
            <person name="Svab D."/>
            <person name="Beko K."/>
            <person name="Grozner D."/>
            <person name="Mitter A."/>
            <person name="Bali K."/>
            <person name="Morrow C.J."/>
            <person name="Banyai K."/>
            <person name="Gyuranecz M."/>
        </authorList>
    </citation>
    <scope>NUCLEOTIDE SEQUENCE</scope>
    <source>
        <strain evidence="1">MYCAV669</strain>
    </source>
</reference>
<sequence length="322" mass="37857">MFSTKSSAKLRYVNGKIMKSNEKNKLDQYYTKPEIAKELFEKTVKIISKFDNISEYHWLEPSAGDGVFFNLLPEKNKIGIDIDPKIEGVIKMDYLDYKIQNSKTIVIGNPPFGHRGVMALNFINNSFNADYVCFILPMFFESKGKGSIKYRVKNFNLLHSEKLPKNSFYDNKNNKDVNVECVFQIWSKNHKSSEDEFSWYNNKKNTPFSKYMKVYTVSLAKNRECGKKWIYEEKADFYISSTYYKNTEIVYKFDDVKYKSGIAIVLENNNKNIKKRILKVFQNVDWTRYGNKATNSCFHIGKSNIYEIVKDNIKYIESGYYE</sequence>
<evidence type="ECO:0000313" key="1">
    <source>
        <dbReference type="EMBL" id="QWS78954.1"/>
    </source>
</evidence>
<protein>
    <recommendedName>
        <fullName evidence="2">SAM-dependent methyltransferase</fullName>
    </recommendedName>
</protein>
<proteinExistence type="predicted"/>
<evidence type="ECO:0008006" key="2">
    <source>
        <dbReference type="Google" id="ProtNLM"/>
    </source>
</evidence>
<dbReference type="SUPFAM" id="SSF53335">
    <property type="entry name" value="S-adenosyl-L-methionine-dependent methyltransferases"/>
    <property type="match status" value="1"/>
</dbReference>